<dbReference type="InterPro" id="IPR005182">
    <property type="entry name" value="YdbS-like_PH"/>
</dbReference>
<evidence type="ECO:0000313" key="5">
    <source>
        <dbReference type="Proteomes" id="UP000245514"/>
    </source>
</evidence>
<feature type="compositionally biased region" description="Polar residues" evidence="1">
    <location>
        <begin position="38"/>
        <end position="52"/>
    </location>
</feature>
<feature type="domain" description="YdbS-like PH" evidence="3">
    <location>
        <begin position="134"/>
        <end position="211"/>
    </location>
</feature>
<keyword evidence="2" id="KW-1133">Transmembrane helix</keyword>
<reference evidence="4 5" key="1">
    <citation type="submission" date="2018-05" db="EMBL/GenBank/DDBJ databases">
        <title>Draft Genome Sequence of Arthrobacter cumminsii IME1328, Isolated from a Patient Who Suffered from Foot Ulcers in China.</title>
        <authorList>
            <person name="Li M."/>
            <person name="Jiang Z."/>
            <person name="Sun Q."/>
            <person name="Tong Y."/>
        </authorList>
    </citation>
    <scope>NUCLEOTIDE SEQUENCE [LARGE SCALE GENOMIC DNA]</scope>
    <source>
        <strain evidence="4 5">IME1328</strain>
    </source>
</reference>
<feature type="region of interest" description="Disordered" evidence="1">
    <location>
        <begin position="1"/>
        <end position="56"/>
    </location>
</feature>
<dbReference type="PANTHER" id="PTHR34473">
    <property type="entry name" value="UPF0699 TRANSMEMBRANE PROTEIN YDBS"/>
    <property type="match status" value="1"/>
</dbReference>
<feature type="transmembrane region" description="Helical" evidence="2">
    <location>
        <begin position="76"/>
        <end position="95"/>
    </location>
</feature>
<dbReference type="Proteomes" id="UP000245514">
    <property type="component" value="Unassembled WGS sequence"/>
</dbReference>
<evidence type="ECO:0000256" key="1">
    <source>
        <dbReference type="SAM" id="MobiDB-lite"/>
    </source>
</evidence>
<dbReference type="PANTHER" id="PTHR34473:SF2">
    <property type="entry name" value="UPF0699 TRANSMEMBRANE PROTEIN YDBT"/>
    <property type="match status" value="1"/>
</dbReference>
<proteinExistence type="predicted"/>
<evidence type="ECO:0000259" key="3">
    <source>
        <dbReference type="Pfam" id="PF03703"/>
    </source>
</evidence>
<comment type="caution">
    <text evidence="4">The sequence shown here is derived from an EMBL/GenBank/DDBJ whole genome shotgun (WGS) entry which is preliminary data.</text>
</comment>
<evidence type="ECO:0000256" key="2">
    <source>
        <dbReference type="SAM" id="Phobius"/>
    </source>
</evidence>
<feature type="compositionally biased region" description="Basic and acidic residues" evidence="1">
    <location>
        <begin position="8"/>
        <end position="24"/>
    </location>
</feature>
<evidence type="ECO:0000313" key="4">
    <source>
        <dbReference type="EMBL" id="PWI27922.1"/>
    </source>
</evidence>
<dbReference type="EMBL" id="QFWG01000004">
    <property type="protein sequence ID" value="PWI27922.1"/>
    <property type="molecule type" value="Genomic_DNA"/>
</dbReference>
<sequence>MTTTIPAQRKELQMQHDDAVHAGEEPQADDTVKAQPQPGGSVQPSETQQEPAQPQPWVADHEWIPVDPRLAKVHHLANFFSTVAWAAGGCVPWLLKHFDVWATPTWLVWAGWILVAYSLVSGVVEAFLIGPRVRSMGWMLRENDFTYRVGIILRRVVVVPYGRLQYVDLTSGPLMRRYGLCEVSFKTAAAESSPDIPGLTQADGERLRDELAARGEQKLAGI</sequence>
<keyword evidence="2" id="KW-0472">Membrane</keyword>
<name>A0ABX5L593_9MICC</name>
<keyword evidence="5" id="KW-1185">Reference proteome</keyword>
<accession>A0ABX5L593</accession>
<gene>
    <name evidence="4" type="ORF">CAY35_04120</name>
</gene>
<keyword evidence="2" id="KW-0812">Transmembrane</keyword>
<dbReference type="Pfam" id="PF03703">
    <property type="entry name" value="bPH_2"/>
    <property type="match status" value="1"/>
</dbReference>
<feature type="transmembrane region" description="Helical" evidence="2">
    <location>
        <begin position="107"/>
        <end position="129"/>
    </location>
</feature>
<organism evidence="4 5">
    <name type="scientific">Pseudoglutamicibacter cumminsii</name>
    <dbReference type="NCBI Taxonomy" id="156979"/>
    <lineage>
        <taxon>Bacteria</taxon>
        <taxon>Bacillati</taxon>
        <taxon>Actinomycetota</taxon>
        <taxon>Actinomycetes</taxon>
        <taxon>Micrococcales</taxon>
        <taxon>Micrococcaceae</taxon>
        <taxon>Pseudoglutamicibacter</taxon>
    </lineage>
</organism>
<protein>
    <recommendedName>
        <fullName evidence="3">YdbS-like PH domain-containing protein</fullName>
    </recommendedName>
</protein>